<evidence type="ECO:0000256" key="4">
    <source>
        <dbReference type="ARBA" id="ARBA00023180"/>
    </source>
</evidence>
<sequence length="1033" mass="113961">MRLMVVLPRPILPAFLALTFVAFLAQLSSGATPFPQDLEPISVVGRETSYLYPSFQGLMSDNDTVRLGLDFQRMLRINHMLYIAARDHVFAINLAASSEQIIPQQVSDECYNYIKVLVPRNDETLFACGTNAFNPTCRNYKMSTLEQEGEEVVGQARCPFESRQSNVGLFAGGDFYSATMTDFLASDAVIYRSLGESSPVLRTVKYDSKWLREPHFLHAIEYGNYVYFFFSEIAVEYTTLGKVVFSRVARVCKNDNGGSPRVLERYWTSFLKARLNCSVPGDSFFYFDVLQSLTNVLQINHRPTVLGVFTTQANSITGSAVCAFYMDDIEKAFSGKFKEQKNSESAWTPVPEEQVPKPRPGCCAGEGSAAAYKSSTNFPDETLTFIKSYPLMDESVPSVNDRPFFTRTTSRFKLTQIAVDTSAGPYKNYTVVFLGSDNGHVLKILASTEGANASFSTQLLEDLDVYNPNKCNVQGEDRRVLGLELDRDHHALFVAFSSCVIRVPLSRCSEYSHCKNCLSLRDPYCIWLKSGSCVIVSPGKTTPTSASTTYHGAAFPKEAGDPERGTGPDRPPPVGEQGSPDSEPISVEMEGVRRPPEQDKPSPSVHYTLLIACVLVAFVLGAFLSGFLVSCYCNHTSHKTKKLSKDPEAPIPHALSLRSLAKLNGLLDNQSKDDKLEVSSPKIYNSFFANSKEHHPSRRNGHHGMTMGDLVHAQHHQLHHSSELSGLPTPDSTPELPIKSMKAFKNQWEKNQNCNNAKEPKSHNIGSRPSSALLHQQVFPYSHGLSNSQSAAGHLHPDERKIHNVERVLSQQPYAGYSQKVMEVTSLDELLKHIHEASGSKNSQLMSPSGLMASGGGGQLVFANRIQPQIPETESAPYYSSSTLPRDSLTRRMDVPPDIPMHHQSTLERRHSSQRQSLIAAATKMPNGGGVVGGGGGGMIPRQHSFSQRNGGPHQPPPLLARMNSTGSACEVHYPLLPNGYLARQHSYNGEQQEVPHRGAIVRRAASLKPDVPPKPLFIPATSPVNEQGKFNY</sequence>
<keyword evidence="8" id="KW-0732">Signal</keyword>
<feature type="transmembrane region" description="Helical" evidence="7">
    <location>
        <begin position="607"/>
        <end position="633"/>
    </location>
</feature>
<dbReference type="GO" id="GO:0030335">
    <property type="term" value="P:positive regulation of cell migration"/>
    <property type="evidence" value="ECO:0007669"/>
    <property type="project" value="TreeGrafter"/>
</dbReference>
<dbReference type="Proteomes" id="UP000265160">
    <property type="component" value="LG11"/>
</dbReference>
<dbReference type="GO" id="GO:0005886">
    <property type="term" value="C:plasma membrane"/>
    <property type="evidence" value="ECO:0007669"/>
    <property type="project" value="TreeGrafter"/>
</dbReference>
<proteinExistence type="predicted"/>
<dbReference type="Gene3D" id="2.130.10.10">
    <property type="entry name" value="YVTN repeat-like/Quinoprotein amine dehydrogenase"/>
    <property type="match status" value="1"/>
</dbReference>
<name>A0A3P9BWK9_9CICH</name>
<keyword evidence="7" id="KW-1133">Transmembrane helix</keyword>
<dbReference type="GO" id="GO:0030215">
    <property type="term" value="F:semaphorin receptor binding"/>
    <property type="evidence" value="ECO:0007669"/>
    <property type="project" value="InterPro"/>
</dbReference>
<feature type="compositionally biased region" description="Basic and acidic residues" evidence="6">
    <location>
        <begin position="558"/>
        <end position="567"/>
    </location>
</feature>
<dbReference type="Ensembl" id="ENSMZET00005014750.1">
    <property type="protein sequence ID" value="ENSMZEP00005014274.1"/>
    <property type="gene ID" value="ENSMZEG00005010721.1"/>
</dbReference>
<evidence type="ECO:0000259" key="9">
    <source>
        <dbReference type="PROSITE" id="PS51004"/>
    </source>
</evidence>
<dbReference type="GO" id="GO:0007411">
    <property type="term" value="P:axon guidance"/>
    <property type="evidence" value="ECO:0007669"/>
    <property type="project" value="TreeGrafter"/>
</dbReference>
<dbReference type="GO" id="GO:0001755">
    <property type="term" value="P:neural crest cell migration"/>
    <property type="evidence" value="ECO:0007669"/>
    <property type="project" value="TreeGrafter"/>
</dbReference>
<evidence type="ECO:0000256" key="2">
    <source>
        <dbReference type="ARBA" id="ARBA00023136"/>
    </source>
</evidence>
<feature type="region of interest" description="Disordered" evidence="6">
    <location>
        <begin position="546"/>
        <end position="601"/>
    </location>
</feature>
<protein>
    <submittedName>
        <fullName evidence="10">Semaphorin 6Cb</fullName>
    </submittedName>
</protein>
<dbReference type="GeneTree" id="ENSGT00940000158641"/>
<feature type="chain" id="PRO_5018051206" evidence="8">
    <location>
        <begin position="31"/>
        <end position="1033"/>
    </location>
</feature>
<dbReference type="InterPro" id="IPR001627">
    <property type="entry name" value="Semap_dom"/>
</dbReference>
<dbReference type="InterPro" id="IPR036352">
    <property type="entry name" value="Semap_dom_sf"/>
</dbReference>
<keyword evidence="7" id="KW-0812">Transmembrane</keyword>
<evidence type="ECO:0000313" key="10">
    <source>
        <dbReference type="Ensembl" id="ENSMZEP00005014274.1"/>
    </source>
</evidence>
<feature type="domain" description="Sema" evidence="9">
    <location>
        <begin position="36"/>
        <end position="505"/>
    </location>
</feature>
<dbReference type="InterPro" id="IPR002165">
    <property type="entry name" value="Plexin_repeat"/>
</dbReference>
<evidence type="ECO:0000313" key="11">
    <source>
        <dbReference type="Proteomes" id="UP000265160"/>
    </source>
</evidence>
<feature type="compositionally biased region" description="Basic and acidic residues" evidence="6">
    <location>
        <begin position="590"/>
        <end position="600"/>
    </location>
</feature>
<reference evidence="10 11" key="1">
    <citation type="journal article" date="2014" name="Nature">
        <title>The genomic substrate for adaptive radiation in African cichlid fish.</title>
        <authorList>
            <person name="Brawand D."/>
            <person name="Wagner C.E."/>
            <person name="Li Y.I."/>
            <person name="Malinsky M."/>
            <person name="Keller I."/>
            <person name="Fan S."/>
            <person name="Simakov O."/>
            <person name="Ng A.Y."/>
            <person name="Lim Z.W."/>
            <person name="Bezault E."/>
            <person name="Turner-Maier J."/>
            <person name="Johnson J."/>
            <person name="Alcazar R."/>
            <person name="Noh H.J."/>
            <person name="Russell P."/>
            <person name="Aken B."/>
            <person name="Alfoldi J."/>
            <person name="Amemiya C."/>
            <person name="Azzouzi N."/>
            <person name="Baroiller J.F."/>
            <person name="Barloy-Hubler F."/>
            <person name="Berlin A."/>
            <person name="Bloomquist R."/>
            <person name="Carleton K.L."/>
            <person name="Conte M.A."/>
            <person name="D'Cotta H."/>
            <person name="Eshel O."/>
            <person name="Gaffney L."/>
            <person name="Galibert F."/>
            <person name="Gante H.F."/>
            <person name="Gnerre S."/>
            <person name="Greuter L."/>
            <person name="Guyon R."/>
            <person name="Haddad N.S."/>
            <person name="Haerty W."/>
            <person name="Harris R.M."/>
            <person name="Hofmann H.A."/>
            <person name="Hourlier T."/>
            <person name="Hulata G."/>
            <person name="Jaffe D.B."/>
            <person name="Lara M."/>
            <person name="Lee A.P."/>
            <person name="MacCallum I."/>
            <person name="Mwaiko S."/>
            <person name="Nikaido M."/>
            <person name="Nishihara H."/>
            <person name="Ozouf-Costaz C."/>
            <person name="Penman D.J."/>
            <person name="Przybylski D."/>
            <person name="Rakotomanga M."/>
            <person name="Renn S.C.P."/>
            <person name="Ribeiro F.J."/>
            <person name="Ron M."/>
            <person name="Salzburger W."/>
            <person name="Sanchez-Pulido L."/>
            <person name="Santos M.E."/>
            <person name="Searle S."/>
            <person name="Sharpe T."/>
            <person name="Swofford R."/>
            <person name="Tan F.J."/>
            <person name="Williams L."/>
            <person name="Young S."/>
            <person name="Yin S."/>
            <person name="Okada N."/>
            <person name="Kocher T.D."/>
            <person name="Miska E.A."/>
            <person name="Lander E.S."/>
            <person name="Venkatesh B."/>
            <person name="Fernald R.D."/>
            <person name="Meyer A."/>
            <person name="Ponting C.P."/>
            <person name="Streelman J.T."/>
            <person name="Lindblad-Toh K."/>
            <person name="Seehausen O."/>
            <person name="Di Palma F."/>
        </authorList>
    </citation>
    <scope>NUCLEOTIDE SEQUENCE</scope>
</reference>
<dbReference type="SUPFAM" id="SSF103575">
    <property type="entry name" value="Plexin repeat"/>
    <property type="match status" value="1"/>
</dbReference>
<evidence type="ECO:0000256" key="1">
    <source>
        <dbReference type="ARBA" id="ARBA00004370"/>
    </source>
</evidence>
<keyword evidence="4" id="KW-0325">Glycoprotein</keyword>
<evidence type="ECO:0000256" key="3">
    <source>
        <dbReference type="ARBA" id="ARBA00023157"/>
    </source>
</evidence>
<reference evidence="10" key="3">
    <citation type="submission" date="2025-09" db="UniProtKB">
        <authorList>
            <consortium name="Ensembl"/>
        </authorList>
    </citation>
    <scope>IDENTIFICATION</scope>
</reference>
<evidence type="ECO:0000256" key="6">
    <source>
        <dbReference type="SAM" id="MobiDB-lite"/>
    </source>
</evidence>
<dbReference type="GO" id="GO:0045499">
    <property type="term" value="F:chemorepellent activity"/>
    <property type="evidence" value="ECO:0007669"/>
    <property type="project" value="TreeGrafter"/>
</dbReference>
<keyword evidence="3" id="KW-1015">Disulfide bond</keyword>
<evidence type="ECO:0000256" key="8">
    <source>
        <dbReference type="SAM" id="SignalP"/>
    </source>
</evidence>
<feature type="signal peptide" evidence="8">
    <location>
        <begin position="1"/>
        <end position="30"/>
    </location>
</feature>
<keyword evidence="2 7" id="KW-0472">Membrane</keyword>
<reference evidence="10" key="2">
    <citation type="submission" date="2025-08" db="UniProtKB">
        <authorList>
            <consortium name="Ensembl"/>
        </authorList>
    </citation>
    <scope>IDENTIFICATION</scope>
</reference>
<dbReference type="Pfam" id="PF01403">
    <property type="entry name" value="Sema"/>
    <property type="match status" value="1"/>
</dbReference>
<dbReference type="InterPro" id="IPR015943">
    <property type="entry name" value="WD40/YVTN_repeat-like_dom_sf"/>
</dbReference>
<comment type="caution">
    <text evidence="5">Lacks conserved residue(s) required for the propagation of feature annotation.</text>
</comment>
<dbReference type="AlphaFoldDB" id="A0A3P9BWK9"/>
<dbReference type="SUPFAM" id="SSF101912">
    <property type="entry name" value="Sema domain"/>
    <property type="match status" value="1"/>
</dbReference>
<dbReference type="PANTHER" id="PTHR11036">
    <property type="entry name" value="SEMAPHORIN"/>
    <property type="match status" value="1"/>
</dbReference>
<dbReference type="GO" id="GO:0071526">
    <property type="term" value="P:semaphorin-plexin signaling pathway"/>
    <property type="evidence" value="ECO:0007669"/>
    <property type="project" value="TreeGrafter"/>
</dbReference>
<evidence type="ECO:0000256" key="7">
    <source>
        <dbReference type="SAM" id="Phobius"/>
    </source>
</evidence>
<dbReference type="InterPro" id="IPR027231">
    <property type="entry name" value="Semaphorin"/>
</dbReference>
<dbReference type="PROSITE" id="PS51004">
    <property type="entry name" value="SEMA"/>
    <property type="match status" value="1"/>
</dbReference>
<dbReference type="Pfam" id="PF01437">
    <property type="entry name" value="PSI"/>
    <property type="match status" value="1"/>
</dbReference>
<organism evidence="10 11">
    <name type="scientific">Maylandia zebra</name>
    <name type="common">zebra mbuna</name>
    <dbReference type="NCBI Taxonomy" id="106582"/>
    <lineage>
        <taxon>Eukaryota</taxon>
        <taxon>Metazoa</taxon>
        <taxon>Chordata</taxon>
        <taxon>Craniata</taxon>
        <taxon>Vertebrata</taxon>
        <taxon>Euteleostomi</taxon>
        <taxon>Actinopterygii</taxon>
        <taxon>Neopterygii</taxon>
        <taxon>Teleostei</taxon>
        <taxon>Neoteleostei</taxon>
        <taxon>Acanthomorphata</taxon>
        <taxon>Ovalentaria</taxon>
        <taxon>Cichlomorphae</taxon>
        <taxon>Cichliformes</taxon>
        <taxon>Cichlidae</taxon>
        <taxon>African cichlids</taxon>
        <taxon>Pseudocrenilabrinae</taxon>
        <taxon>Haplochromini</taxon>
        <taxon>Maylandia</taxon>
        <taxon>Maylandia zebra complex</taxon>
    </lineage>
</organism>
<dbReference type="Gene3D" id="3.30.1680.10">
    <property type="entry name" value="ligand-binding face of the semaphorins, domain 2"/>
    <property type="match status" value="1"/>
</dbReference>
<comment type="subcellular location">
    <subcellularLocation>
        <location evidence="1">Membrane</location>
    </subcellularLocation>
</comment>
<dbReference type="PANTHER" id="PTHR11036:SF11">
    <property type="entry name" value="SEMAPHORIN-6C"/>
    <property type="match status" value="1"/>
</dbReference>
<accession>A0A3P9BWK9</accession>
<keyword evidence="11" id="KW-1185">Reference proteome</keyword>
<evidence type="ECO:0000256" key="5">
    <source>
        <dbReference type="PROSITE-ProRule" id="PRU00352"/>
    </source>
</evidence>
<dbReference type="SMART" id="SM00630">
    <property type="entry name" value="Sema"/>
    <property type="match status" value="1"/>
</dbReference>